<evidence type="ECO:0000313" key="2">
    <source>
        <dbReference type="Proteomes" id="UP000789702"/>
    </source>
</evidence>
<feature type="non-terminal residue" evidence="1">
    <location>
        <position position="148"/>
    </location>
</feature>
<accession>A0ACA9L0T7</accession>
<reference evidence="1" key="1">
    <citation type="submission" date="2021-06" db="EMBL/GenBank/DDBJ databases">
        <authorList>
            <person name="Kallberg Y."/>
            <person name="Tangrot J."/>
            <person name="Rosling A."/>
        </authorList>
    </citation>
    <scope>NUCLEOTIDE SEQUENCE</scope>
    <source>
        <strain evidence="1">IL203A</strain>
    </source>
</reference>
<organism evidence="1 2">
    <name type="scientific">Dentiscutata heterogama</name>
    <dbReference type="NCBI Taxonomy" id="1316150"/>
    <lineage>
        <taxon>Eukaryota</taxon>
        <taxon>Fungi</taxon>
        <taxon>Fungi incertae sedis</taxon>
        <taxon>Mucoromycota</taxon>
        <taxon>Glomeromycotina</taxon>
        <taxon>Glomeromycetes</taxon>
        <taxon>Diversisporales</taxon>
        <taxon>Gigasporaceae</taxon>
        <taxon>Dentiscutata</taxon>
    </lineage>
</organism>
<dbReference type="EMBL" id="CAJVPU010002532">
    <property type="protein sequence ID" value="CAG8502738.1"/>
    <property type="molecule type" value="Genomic_DNA"/>
</dbReference>
<keyword evidence="2" id="KW-1185">Reference proteome</keyword>
<name>A0ACA9L0T7_9GLOM</name>
<gene>
    <name evidence="1" type="ORF">DHETER_LOCUS3083</name>
</gene>
<protein>
    <submittedName>
        <fullName evidence="1">14576_t:CDS:1</fullName>
    </submittedName>
</protein>
<proteinExistence type="predicted"/>
<evidence type="ECO:0000313" key="1">
    <source>
        <dbReference type="EMBL" id="CAG8502738.1"/>
    </source>
</evidence>
<sequence>MLIDLPIDIQKFNKPVLSDVEEFQVELVDPEYKQAVFIFHVRKSELSLSEIEPFEDELVNENDEFFKIACFTSCFNIKNIVYSSIQEQLPYCTTLLHRLSKRKKCDYIHNLSNGNIDHVCIGTHNHPPPHPEKIPADIKANLQALINQ</sequence>
<comment type="caution">
    <text evidence="1">The sequence shown here is derived from an EMBL/GenBank/DDBJ whole genome shotgun (WGS) entry which is preliminary data.</text>
</comment>
<dbReference type="Proteomes" id="UP000789702">
    <property type="component" value="Unassembled WGS sequence"/>
</dbReference>